<sequence length="581" mass="63090">KLEVQPRQDRHNDLGSHSLLDDLDKRNKQLRCAVKEHVLAGTIPELGQDQIVQDAPGLRQRQSKPWTAENAHLAHRPDAVPAGRDVRNAALGSRCGTEMTDADLVAAALNVRPDSRRREGAIRALKTKHQTPKYACLYHRLPGRSGQRQDQKQNLPHAGRQDLSAPSALMPLGEGRQRRPGHGPGQQGVPGAPAQEPGVRRRPRRPRPARRAQSDRFVPDFGPSAPATPASGTPTRRPPNAEQRGEKAAGCSRRRRRRLRRLRQLRRRQRRKRSSSANEQAAEVKQEPGEEQPASAKKGQEKAPRKRRAAVEPQEEEADGRPSPTRRKIEESQAVRGLMGNRALGSRRWRRRSRSEVAAAGGGFRAGGRGGGFRGRRFPRRPRWRRGGGRYEDQGPPASVDEVGYFMQPCVEDMVCKLTHEKIPYFNAPIFLENKEQKSRQGGVDEIFGPIKDAYFSVKMAPAFLPQRAALRGAAGADAAGTAVGSASIGAEAVAAAAGGFDRGRGGGRGGFDRGRGGRGGGFDRGRGGGRGGFDRGAGRGGFDRGGGRAAALAIGGTAKDRRLSGRNSSETELAQSMKQL</sequence>
<dbReference type="Proteomes" id="UP000095280">
    <property type="component" value="Unplaced"/>
</dbReference>
<dbReference type="SUPFAM" id="SSF50447">
    <property type="entry name" value="Translation proteins"/>
    <property type="match status" value="1"/>
</dbReference>
<feature type="compositionally biased region" description="Basic residues" evidence="8">
    <location>
        <begin position="252"/>
        <end position="274"/>
    </location>
</feature>
<feature type="compositionally biased region" description="Polar residues" evidence="8">
    <location>
        <begin position="566"/>
        <end position="581"/>
    </location>
</feature>
<feature type="compositionally biased region" description="Basic and acidic residues" evidence="8">
    <location>
        <begin position="511"/>
        <end position="547"/>
    </location>
</feature>
<keyword evidence="5" id="KW-0539">Nucleus</keyword>
<dbReference type="InterPro" id="IPR009000">
    <property type="entry name" value="Transl_B-barrel_sf"/>
</dbReference>
<feature type="compositionally biased region" description="Basic residues" evidence="8">
    <location>
        <begin position="374"/>
        <end position="388"/>
    </location>
</feature>
<accession>A0A1I8FIW9</accession>
<comment type="similarity">
    <text evidence="7">Belongs to the GAR1 family.</text>
</comment>
<dbReference type="WBParaSite" id="maker-unitig_35850-snap-gene-0.1-mRNA-1">
    <property type="protein sequence ID" value="maker-unitig_35850-snap-gene-0.1-mRNA-1"/>
    <property type="gene ID" value="maker-unitig_35850-snap-gene-0.1"/>
</dbReference>
<dbReference type="PANTHER" id="PTHR23237">
    <property type="entry name" value="NUCLEOLAR PROTEIN FAMILY A MEMBER 1 SNORNP PROTEIN GAR1"/>
    <property type="match status" value="1"/>
</dbReference>
<dbReference type="Gene3D" id="2.40.10.230">
    <property type="entry name" value="Probable tRNA pseudouridine synthase domain"/>
    <property type="match status" value="1"/>
</dbReference>
<feature type="region of interest" description="Disordered" evidence="8">
    <location>
        <begin position="505"/>
        <end position="581"/>
    </location>
</feature>
<evidence type="ECO:0000256" key="4">
    <source>
        <dbReference type="ARBA" id="ARBA00022884"/>
    </source>
</evidence>
<keyword evidence="4" id="KW-0694">RNA-binding</keyword>
<feature type="compositionally biased region" description="Basic residues" evidence="8">
    <location>
        <begin position="200"/>
        <end position="210"/>
    </location>
</feature>
<evidence type="ECO:0000256" key="5">
    <source>
        <dbReference type="ARBA" id="ARBA00023242"/>
    </source>
</evidence>
<keyword evidence="9" id="KW-1185">Reference proteome</keyword>
<comment type="subcellular location">
    <subcellularLocation>
        <location evidence="1">Nucleus</location>
        <location evidence="1">Nucleolus</location>
    </subcellularLocation>
</comment>
<name>A0A1I8FIW9_9PLAT</name>
<proteinExistence type="inferred from homology"/>
<feature type="region of interest" description="Disordered" evidence="8">
    <location>
        <begin position="1"/>
        <end position="20"/>
    </location>
</feature>
<evidence type="ECO:0000256" key="8">
    <source>
        <dbReference type="SAM" id="MobiDB-lite"/>
    </source>
</evidence>
<dbReference type="GO" id="GO:0034513">
    <property type="term" value="F:box H/ACA snoRNA binding"/>
    <property type="evidence" value="ECO:0007669"/>
    <property type="project" value="TreeGrafter"/>
</dbReference>
<dbReference type="InterPro" id="IPR007504">
    <property type="entry name" value="H/ACA_rnp_Gar1/Naf1"/>
</dbReference>
<evidence type="ECO:0000256" key="1">
    <source>
        <dbReference type="ARBA" id="ARBA00004604"/>
    </source>
</evidence>
<feature type="region of interest" description="Disordered" evidence="8">
    <location>
        <begin position="144"/>
        <end position="396"/>
    </location>
</feature>
<reference evidence="10" key="1">
    <citation type="submission" date="2016-11" db="UniProtKB">
        <authorList>
            <consortium name="WormBaseParasite"/>
        </authorList>
    </citation>
    <scope>IDENTIFICATION</scope>
</reference>
<protein>
    <submittedName>
        <fullName evidence="10">H/ACA ribonucleoprotein complex subunit</fullName>
    </submittedName>
</protein>
<evidence type="ECO:0000256" key="3">
    <source>
        <dbReference type="ARBA" id="ARBA00022552"/>
    </source>
</evidence>
<feature type="compositionally biased region" description="Low complexity" evidence="8">
    <location>
        <begin position="222"/>
        <end position="235"/>
    </location>
</feature>
<dbReference type="InterPro" id="IPR038664">
    <property type="entry name" value="Gar1/Naf1_Cbf5-bd_sf"/>
</dbReference>
<evidence type="ECO:0000313" key="10">
    <source>
        <dbReference type="WBParaSite" id="maker-unitig_35850-snap-gene-0.1-mRNA-1"/>
    </source>
</evidence>
<keyword evidence="6" id="KW-0687">Ribonucleoprotein</keyword>
<evidence type="ECO:0000256" key="6">
    <source>
        <dbReference type="ARBA" id="ARBA00023274"/>
    </source>
</evidence>
<dbReference type="PANTHER" id="PTHR23237:SF6">
    <property type="entry name" value="H_ACA RIBONUCLEOPROTEIN COMPLEX SUBUNIT 1"/>
    <property type="match status" value="1"/>
</dbReference>
<evidence type="ECO:0000256" key="7">
    <source>
        <dbReference type="ARBA" id="ARBA00038293"/>
    </source>
</evidence>
<evidence type="ECO:0000256" key="2">
    <source>
        <dbReference type="ARBA" id="ARBA00022517"/>
    </source>
</evidence>
<dbReference type="Pfam" id="PF04410">
    <property type="entry name" value="Gar1"/>
    <property type="match status" value="1"/>
</dbReference>
<feature type="compositionally biased region" description="Gly residues" evidence="8">
    <location>
        <begin position="360"/>
        <end position="373"/>
    </location>
</feature>
<dbReference type="AlphaFoldDB" id="A0A1I8FIW9"/>
<keyword evidence="3" id="KW-0698">rRNA processing</keyword>
<dbReference type="GO" id="GO:0000454">
    <property type="term" value="P:snoRNA guided rRNA pseudouridine synthesis"/>
    <property type="evidence" value="ECO:0007669"/>
    <property type="project" value="TreeGrafter"/>
</dbReference>
<dbReference type="GO" id="GO:0031429">
    <property type="term" value="C:box H/ACA snoRNP complex"/>
    <property type="evidence" value="ECO:0007669"/>
    <property type="project" value="TreeGrafter"/>
</dbReference>
<organism evidence="9 10">
    <name type="scientific">Macrostomum lignano</name>
    <dbReference type="NCBI Taxonomy" id="282301"/>
    <lineage>
        <taxon>Eukaryota</taxon>
        <taxon>Metazoa</taxon>
        <taxon>Spiralia</taxon>
        <taxon>Lophotrochozoa</taxon>
        <taxon>Platyhelminthes</taxon>
        <taxon>Rhabditophora</taxon>
        <taxon>Macrostomorpha</taxon>
        <taxon>Macrostomida</taxon>
        <taxon>Macrostomidae</taxon>
        <taxon>Macrostomum</taxon>
    </lineage>
</organism>
<evidence type="ECO:0000313" key="9">
    <source>
        <dbReference type="Proteomes" id="UP000095280"/>
    </source>
</evidence>
<keyword evidence="2" id="KW-0690">Ribosome biogenesis</keyword>